<dbReference type="EMBL" id="WJPN01000023">
    <property type="protein sequence ID" value="MRH02528.1"/>
    <property type="molecule type" value="Genomic_DNA"/>
</dbReference>
<evidence type="ECO:0000313" key="5">
    <source>
        <dbReference type="Proteomes" id="UP000439314"/>
    </source>
</evidence>
<dbReference type="InterPro" id="IPR013783">
    <property type="entry name" value="Ig-like_fold"/>
</dbReference>
<keyword evidence="4" id="KW-1185">Reference proteome</keyword>
<dbReference type="Proteomes" id="UP000437931">
    <property type="component" value="Unassembled WGS sequence"/>
</dbReference>
<name>A0A6N7QFX0_9XANT</name>
<accession>A0A6N7QFX0</accession>
<comment type="caution">
    <text evidence="2">The sequence shown here is derived from an EMBL/GenBank/DDBJ whole genome shotgun (WGS) entry which is preliminary data.</text>
</comment>
<evidence type="ECO:0000313" key="2">
    <source>
        <dbReference type="EMBL" id="MRH02528.1"/>
    </source>
</evidence>
<feature type="signal peptide" evidence="1">
    <location>
        <begin position="1"/>
        <end position="16"/>
    </location>
</feature>
<feature type="chain" id="PRO_5026970543" description="TonB-dependent receptor" evidence="1">
    <location>
        <begin position="17"/>
        <end position="1119"/>
    </location>
</feature>
<keyword evidence="1" id="KW-0732">Signal</keyword>
<dbReference type="AlphaFoldDB" id="A0A6N7QFX0"/>
<dbReference type="Gene3D" id="2.60.40.10">
    <property type="entry name" value="Immunoglobulins"/>
    <property type="match status" value="1"/>
</dbReference>
<gene>
    <name evidence="2" type="ORF">GIY21_19700</name>
    <name evidence="3" type="ORF">GIY22_19560</name>
</gene>
<dbReference type="Proteomes" id="UP000439314">
    <property type="component" value="Unassembled WGS sequence"/>
</dbReference>
<evidence type="ECO:0000313" key="4">
    <source>
        <dbReference type="Proteomes" id="UP000437931"/>
    </source>
</evidence>
<reference evidence="3" key="2">
    <citation type="journal article" date="2020" name="Plant Dis.">
        <title>A Grain Rot of Rice in Iran Caused by a Xanthomonas Strain Closely Related to X. sacchari.</title>
        <authorList>
            <person name="Mirghasempour S.A."/>
            <person name="Huang S."/>
            <person name="Studholme D.J."/>
            <person name="Brady C.L."/>
        </authorList>
    </citation>
    <scope>NUCLEOTIDE SEQUENCE</scope>
    <source>
        <strain evidence="3">SAM114</strain>
    </source>
</reference>
<evidence type="ECO:0000313" key="3">
    <source>
        <dbReference type="EMBL" id="MRH76829.1"/>
    </source>
</evidence>
<organism evidence="2 5">
    <name type="scientific">Xanthomonas sontii</name>
    <dbReference type="NCBI Taxonomy" id="2650745"/>
    <lineage>
        <taxon>Bacteria</taxon>
        <taxon>Pseudomonadati</taxon>
        <taxon>Pseudomonadota</taxon>
        <taxon>Gammaproteobacteria</taxon>
        <taxon>Lysobacterales</taxon>
        <taxon>Lysobacteraceae</taxon>
        <taxon>Xanthomonas</taxon>
    </lineage>
</organism>
<dbReference type="EMBL" id="WJPM01000023">
    <property type="protein sequence ID" value="MRH76829.1"/>
    <property type="molecule type" value="Genomic_DNA"/>
</dbReference>
<reference evidence="4 5" key="1">
    <citation type="submission" date="2019-11" db="EMBL/GenBank/DDBJ databases">
        <title>First report of rice panicle blight caused by Xanthomonas sp. in Iran.</title>
        <authorList>
            <person name="Mirghasempour S.A."/>
            <person name="Huang S."/>
            <person name="Brady C.L."/>
            <person name="Studholme D.J."/>
        </authorList>
    </citation>
    <scope>NUCLEOTIDE SEQUENCE [LARGE SCALE GENOMIC DNA]</scope>
    <source>
        <strain evidence="2 5">ASD011</strain>
        <strain evidence="4">SAM114</strain>
    </source>
</reference>
<evidence type="ECO:0000256" key="1">
    <source>
        <dbReference type="SAM" id="SignalP"/>
    </source>
</evidence>
<dbReference type="RefSeq" id="WP_153753286.1">
    <property type="nucleotide sequence ID" value="NZ_WJPM01000023.1"/>
</dbReference>
<sequence>MALAIASALGLGSAGAATQALELRSPPRPPFDMRAAGVDRIAVEVERDGLPADGQTPAKLRIRLFDRQGRPLQADTMVTVEASAGRLQAPGADSDEAGLAPRDADRVMPGMQVVVHDGQAEVWLLAPVQAQSVDVQVSAGAAVAKGRIAFLPELRDMLAVGVVDGIVDFDHKNPFSLQQARPDDGFEARIDSWSRSSGDGKRNVALRSAFFLKGQVATDTLLTMAYDSDKPGNARLFRDLDPERWFPVNGDASMVGFEARSNSRLYLRLDRQRNYLMYGDIATGDGFSQRAGQGEVASGQVRDLGQYTRTLTGVRGHLEGARGTLDAFAADDHLRQVVEEFPGRGLSGPYTVSNSTHAVLGSEQVQIVVRDRDAPSRILQTTPMVRFSDYTFEPFSGRILFTRPVPSVDESLNPVSVRITYEVDQGGENYWVYGLNGQYKVLPALELGGSYVKDQNPLAPFELASVNGTLQLGEQTWLRGEYARTESALNSANGTIYTIDPFAASGRTVAGDAWRAEFGHRDRRSSLLAWYGQSDANFNNPASSYLGGRRQAGLDAKLALGGDLSGDARSPWELYAKGTWIADRLSAAERSQAQVGVRYAPDDAFSVEIGANHVDEHAGNGGLGNGLSLPGNLGAPYGVGLVTPGIGGGIGGGFAGGMANALDPGSGQTLYNTGAGWSGNYGSWVGNGLAGVPVEYTALRLATRWRPLPRLDLSGEVEQDVAHRDHRRAAFGVGYQVHAQTRLYTRYEWNTGLSTVATSASVVDPATGQRRPSPYDSNAFVFGLDTQYMEGGTVFNEYRMYDSFGARQAQWASGVRNLWHLGPTLTLQTGAERLEALEGQTQRATSATVAVEWRPDELWLLNQRLEWRRTGAMPTRSDTALPSQGWLGGGYDSWLSTSTAARKLSRDWTVLARNYYLRNDYDDTRQDSYEDRFQFGLAYRDTDRNRFNLLGKYEYWTRRDADLSQWLAQDQLLAPSGGYDKHVVAVVADWHPNRVWWWTARVAGKRQSDRIDGRRDRYTAYLLGGRGTYGLSERWDVSAMAYRMWSPGGAAQSAQGLEVGYLLTANLWLSAGWNWRGFRDDDMVGAEYTNQGGFLRLRFKFDEDLFRGKDPVVNPALPR</sequence>
<protein>
    <recommendedName>
        <fullName evidence="6">TonB-dependent receptor</fullName>
    </recommendedName>
</protein>
<proteinExistence type="predicted"/>
<evidence type="ECO:0008006" key="6">
    <source>
        <dbReference type="Google" id="ProtNLM"/>
    </source>
</evidence>